<name>A0A7L7KSY9_9MOLU</name>
<evidence type="ECO:0000259" key="18">
    <source>
        <dbReference type="Pfam" id="PF21370"/>
    </source>
</evidence>
<evidence type="ECO:0000259" key="17">
    <source>
        <dbReference type="Pfam" id="PF03948"/>
    </source>
</evidence>
<dbReference type="Pfam" id="PF21370">
    <property type="entry name" value="PAS_GdpP"/>
    <property type="match status" value="1"/>
</dbReference>
<dbReference type="InterPro" id="IPR009027">
    <property type="entry name" value="Ribosomal_bL9/RNase_H1_N"/>
</dbReference>
<evidence type="ECO:0000256" key="11">
    <source>
        <dbReference type="HAMAP-Rule" id="MF_00503"/>
    </source>
</evidence>
<keyword evidence="12" id="KW-0175">Coiled coil</keyword>
<dbReference type="EMBL" id="CP048914">
    <property type="protein sequence ID" value="QMS85392.1"/>
    <property type="molecule type" value="Genomic_DNA"/>
</dbReference>
<dbReference type="Pfam" id="PF01368">
    <property type="entry name" value="DHH"/>
    <property type="match status" value="1"/>
</dbReference>
<keyword evidence="10 11" id="KW-0687">Ribonucleoprotein</keyword>
<dbReference type="InterPro" id="IPR020069">
    <property type="entry name" value="Ribosomal_bL9_C"/>
</dbReference>
<keyword evidence="8 13" id="KW-1133">Transmembrane helix</keyword>
<feature type="coiled-coil region" evidence="12">
    <location>
        <begin position="697"/>
        <end position="731"/>
    </location>
</feature>
<dbReference type="KEGG" id="xcl:G4Z02_06370"/>
<evidence type="ECO:0000256" key="1">
    <source>
        <dbReference type="ARBA" id="ARBA00004651"/>
    </source>
</evidence>
<dbReference type="InterPro" id="IPR020594">
    <property type="entry name" value="Ribosomal_bL9_bac/chp"/>
</dbReference>
<organism evidence="19 20">
    <name type="scientific">Candidatus Xianfuyuplasma coldseepsis</name>
    <dbReference type="NCBI Taxonomy" id="2782163"/>
    <lineage>
        <taxon>Bacteria</taxon>
        <taxon>Bacillati</taxon>
        <taxon>Mycoplasmatota</taxon>
        <taxon>Mollicutes</taxon>
        <taxon>Candidatus Izemoplasmatales</taxon>
        <taxon>Candidatus Izemoplasmataceae</taxon>
        <taxon>Candidatus Xianfuyuplasma</taxon>
    </lineage>
</organism>
<dbReference type="Pfam" id="PF24898">
    <property type="entry name" value="GGDEF_GdpP"/>
    <property type="match status" value="1"/>
</dbReference>
<dbReference type="Gene3D" id="3.10.310.30">
    <property type="match status" value="1"/>
</dbReference>
<evidence type="ECO:0000259" key="15">
    <source>
        <dbReference type="Pfam" id="PF01368"/>
    </source>
</evidence>
<dbReference type="PANTHER" id="PTHR47618">
    <property type="entry name" value="BIFUNCTIONAL OLIGORIBONUCLEASE AND PAP PHOSPHATASE NRNA"/>
    <property type="match status" value="1"/>
</dbReference>
<evidence type="ECO:0000256" key="10">
    <source>
        <dbReference type="ARBA" id="ARBA00023274"/>
    </source>
</evidence>
<evidence type="ECO:0000256" key="9">
    <source>
        <dbReference type="ARBA" id="ARBA00023136"/>
    </source>
</evidence>
<comment type="similarity">
    <text evidence="2 11">Belongs to the bacterial ribosomal protein bL9 family.</text>
</comment>
<dbReference type="GO" id="GO:0005840">
    <property type="term" value="C:ribosome"/>
    <property type="evidence" value="ECO:0007669"/>
    <property type="project" value="UniProtKB-KW"/>
</dbReference>
<keyword evidence="4 13" id="KW-0812">Transmembrane</keyword>
<protein>
    <recommendedName>
        <fullName evidence="11">Large ribosomal subunit protein bL9</fullName>
    </recommendedName>
</protein>
<evidence type="ECO:0000256" key="5">
    <source>
        <dbReference type="ARBA" id="ARBA00022730"/>
    </source>
</evidence>
<feature type="domain" description="Cyclic-di-AMP phosphodiesterase GdpP-like PAS" evidence="18">
    <location>
        <begin position="79"/>
        <end position="164"/>
    </location>
</feature>
<dbReference type="InterPro" id="IPR036791">
    <property type="entry name" value="Ribosomal_bL9_C_sf"/>
</dbReference>
<evidence type="ECO:0000256" key="7">
    <source>
        <dbReference type="ARBA" id="ARBA00022980"/>
    </source>
</evidence>
<dbReference type="Gene3D" id="3.10.430.100">
    <property type="entry name" value="Ribosomal protein L9, C-terminal domain"/>
    <property type="match status" value="1"/>
</dbReference>
<comment type="function">
    <text evidence="11">Binds to the 23S rRNA.</text>
</comment>
<accession>A0A7L7KSY9</accession>
<evidence type="ECO:0000256" key="3">
    <source>
        <dbReference type="ARBA" id="ARBA00022475"/>
    </source>
</evidence>
<dbReference type="Pfam" id="PF03948">
    <property type="entry name" value="Ribosomal_L9_C"/>
    <property type="match status" value="1"/>
</dbReference>
<evidence type="ECO:0000256" key="4">
    <source>
        <dbReference type="ARBA" id="ARBA00022692"/>
    </source>
</evidence>
<dbReference type="SUPFAM" id="SSF55653">
    <property type="entry name" value="Ribosomal protein L9 C-domain"/>
    <property type="match status" value="1"/>
</dbReference>
<dbReference type="GO" id="GO:1990904">
    <property type="term" value="C:ribonucleoprotein complex"/>
    <property type="evidence" value="ECO:0007669"/>
    <property type="project" value="UniProtKB-KW"/>
</dbReference>
<dbReference type="SUPFAM" id="SSF64182">
    <property type="entry name" value="DHH phosphoesterases"/>
    <property type="match status" value="1"/>
</dbReference>
<evidence type="ECO:0000256" key="13">
    <source>
        <dbReference type="SAM" id="Phobius"/>
    </source>
</evidence>
<evidence type="ECO:0000259" key="16">
    <source>
        <dbReference type="Pfam" id="PF02272"/>
    </source>
</evidence>
<dbReference type="GO" id="GO:0006412">
    <property type="term" value="P:translation"/>
    <property type="evidence" value="ECO:0007669"/>
    <property type="project" value="UniProtKB-UniRule"/>
</dbReference>
<keyword evidence="6 11" id="KW-0694">RNA-binding</keyword>
<keyword evidence="7 11" id="KW-0689">Ribosomal protein</keyword>
<evidence type="ECO:0000256" key="6">
    <source>
        <dbReference type="ARBA" id="ARBA00022884"/>
    </source>
</evidence>
<keyword evidence="9 13" id="KW-0472">Membrane</keyword>
<dbReference type="FunFam" id="3.90.1640.10:FF:000002">
    <property type="entry name" value="Cyclic-di-AMP phosphodiesterase"/>
    <property type="match status" value="1"/>
</dbReference>
<dbReference type="InterPro" id="IPR020070">
    <property type="entry name" value="Ribosomal_bL9_N"/>
</dbReference>
<dbReference type="Gene3D" id="3.90.1640.10">
    <property type="entry name" value="inorganic pyrophosphatase (n-terminal core)"/>
    <property type="match status" value="1"/>
</dbReference>
<dbReference type="GO" id="GO:0019843">
    <property type="term" value="F:rRNA binding"/>
    <property type="evidence" value="ECO:0007669"/>
    <property type="project" value="UniProtKB-UniRule"/>
</dbReference>
<proteinExistence type="inferred from homology"/>
<dbReference type="GO" id="GO:0005886">
    <property type="term" value="C:plasma membrane"/>
    <property type="evidence" value="ECO:0007669"/>
    <property type="project" value="UniProtKB-SubCell"/>
</dbReference>
<dbReference type="Gene3D" id="3.30.450.20">
    <property type="entry name" value="PAS domain"/>
    <property type="match status" value="1"/>
</dbReference>
<evidence type="ECO:0000256" key="2">
    <source>
        <dbReference type="ARBA" id="ARBA00010605"/>
    </source>
</evidence>
<dbReference type="GO" id="GO:0003735">
    <property type="term" value="F:structural constituent of ribosome"/>
    <property type="evidence" value="ECO:0007669"/>
    <property type="project" value="InterPro"/>
</dbReference>
<dbReference type="PANTHER" id="PTHR47618:SF2">
    <property type="entry name" value="CYCLIC-DI-AMP PHOSPHODIESTERASE GDPP"/>
    <property type="match status" value="1"/>
</dbReference>
<dbReference type="Pfam" id="PF01281">
    <property type="entry name" value="Ribosomal_L9_N"/>
    <property type="match status" value="1"/>
</dbReference>
<gene>
    <name evidence="11 19" type="primary">rplI</name>
    <name evidence="19" type="ORF">G4Z02_06370</name>
</gene>
<dbReference type="InterPro" id="IPR036935">
    <property type="entry name" value="Ribosomal_bL9_N_sf"/>
</dbReference>
<feature type="transmembrane region" description="Helical" evidence="13">
    <location>
        <begin position="7"/>
        <end position="25"/>
    </location>
</feature>
<keyword evidence="5 11" id="KW-0699">rRNA-binding</keyword>
<keyword evidence="3" id="KW-1003">Cell membrane</keyword>
<evidence type="ECO:0000313" key="20">
    <source>
        <dbReference type="Proteomes" id="UP000514720"/>
    </source>
</evidence>
<sequence length="808" mass="92089">MNDIRNLVFIILGIVATLIIDYVMIDYPTFVWIFSALMFIVINVFIQLYIQRKKTKKIVWLTHKLDDTKDTLSRKDIVEKRIANDLPIGIIIYDQRYNIKWANGYSKDIFENVLEQRTLEMVNTDIYDHLVGKYHEDTFVTKVYTHEYEVEIDRDERIIYLTQVTEREELKRRYEASVGVIAMLNLDNLDDAISVLDVSNRSFVQGRYLEVLEAWGEEYSFYITPLTNSKLIAVMNKQTLMNLVKNEFKIVETVAEISREYGILVTLSAGIACSNIKLNKLGDIANDALDLALSRGGDQIVVNIEGNDLMYFGGNTNTAEKRTRITTRTNTQKLERLFEEKQRVFIMPHHHPDTDAFGAAIGVLKLAQAYNKDAKIIINRDDLDKTVFKILQMMEYEYITFLDYIITPAKALETITKEDLLILVDHHSYSQNMDSKIVGKTKNLVIIDHHRKLNDAIDGALISHIEPYASSSVELVTEMIDLTTKDVELNNFEATVMLSGIIVDTNNFMYRTGSRTFEASAYLRKYGADTFKVKTILRPGLEEIQLKSQLLTLAEVIHKRFSIVIIPRDLNPTRTLLAKVADDLLEIEDTVASFAIGYLGPQTVGISARSLEGFNVQVVMEKFNGGGHLNNAGAQIETDDIKQVRLDLIQILNETVSEEKPMKVILIKDLKGKGKKGQVIEVATGYGNYLLSSKIAIEATQQNLHSIELEKAKQEEVERKTLEEMKALKEKIEKLPVKVFVKIGENGKLFGKVNSKQIAMEFKKQHKLTIDKRKIDLKQNIASLGNYKVEVKLHKNVTATIEVLVVEE</sequence>
<feature type="domain" description="DDH" evidence="15">
    <location>
        <begin position="343"/>
        <end position="501"/>
    </location>
</feature>
<dbReference type="Proteomes" id="UP000514720">
    <property type="component" value="Chromosome"/>
</dbReference>
<dbReference type="InterPro" id="IPR051319">
    <property type="entry name" value="Oligoribo/pAp-PDE_c-di-AMP_PDE"/>
</dbReference>
<comment type="subcellular location">
    <subcellularLocation>
        <location evidence="1">Cell membrane</location>
        <topology evidence="1">Multi-pass membrane protein</topology>
    </subcellularLocation>
</comment>
<dbReference type="Pfam" id="PF02272">
    <property type="entry name" value="DHHA1"/>
    <property type="match status" value="1"/>
</dbReference>
<dbReference type="InterPro" id="IPR001667">
    <property type="entry name" value="DDH_dom"/>
</dbReference>
<evidence type="ECO:0000256" key="12">
    <source>
        <dbReference type="SAM" id="Coils"/>
    </source>
</evidence>
<dbReference type="RefSeq" id="WP_258877186.1">
    <property type="nucleotide sequence ID" value="NZ_CP048914.1"/>
</dbReference>
<feature type="transmembrane region" description="Helical" evidence="13">
    <location>
        <begin position="31"/>
        <end position="50"/>
    </location>
</feature>
<keyword evidence="20" id="KW-1185">Reference proteome</keyword>
<evidence type="ECO:0000256" key="8">
    <source>
        <dbReference type="ARBA" id="ARBA00022989"/>
    </source>
</evidence>
<dbReference type="InterPro" id="IPR038763">
    <property type="entry name" value="DHH_sf"/>
</dbReference>
<evidence type="ECO:0000313" key="19">
    <source>
        <dbReference type="EMBL" id="QMS85392.1"/>
    </source>
</evidence>
<feature type="domain" description="Large ribosomal subunit protein bL9 C-terminal" evidence="17">
    <location>
        <begin position="723"/>
        <end position="806"/>
    </location>
</feature>
<evidence type="ECO:0000259" key="14">
    <source>
        <dbReference type="Pfam" id="PF01281"/>
    </source>
</evidence>
<dbReference type="NCBIfam" id="TIGR00158">
    <property type="entry name" value="L9"/>
    <property type="match status" value="1"/>
</dbReference>
<dbReference type="Gene3D" id="3.40.5.10">
    <property type="entry name" value="Ribosomal protein L9, N-terminal domain"/>
    <property type="match status" value="1"/>
</dbReference>
<feature type="domain" description="Ribosomal protein L9" evidence="14">
    <location>
        <begin position="662"/>
        <end position="705"/>
    </location>
</feature>
<dbReference type="InterPro" id="IPR049553">
    <property type="entry name" value="GdpP-like_PAS"/>
</dbReference>
<reference evidence="19 20" key="1">
    <citation type="submission" date="2020-02" db="EMBL/GenBank/DDBJ databases">
        <authorList>
            <person name="Zheng R.K."/>
            <person name="Sun C.M."/>
        </authorList>
    </citation>
    <scope>NUCLEOTIDE SEQUENCE [LARGE SCALE GENOMIC DNA]</scope>
    <source>
        <strain evidence="20">zrk13</strain>
    </source>
</reference>
<dbReference type="HAMAP" id="MF_00503">
    <property type="entry name" value="Ribosomal_bL9"/>
    <property type="match status" value="1"/>
</dbReference>
<dbReference type="InterPro" id="IPR003156">
    <property type="entry name" value="DHHA1_dom"/>
</dbReference>
<dbReference type="AlphaFoldDB" id="A0A7L7KSY9"/>
<dbReference type="SUPFAM" id="SSF55658">
    <property type="entry name" value="L9 N-domain-like"/>
    <property type="match status" value="1"/>
</dbReference>
<feature type="domain" description="DHHA1" evidence="16">
    <location>
        <begin position="569"/>
        <end position="652"/>
    </location>
</feature>